<proteinExistence type="predicted"/>
<reference evidence="3 4" key="1">
    <citation type="submission" date="2017-04" db="EMBL/GenBank/DDBJ databases">
        <authorList>
            <person name="Criscuolo A."/>
        </authorList>
    </citation>
    <scope>NUCLEOTIDE SEQUENCE [LARGE SCALE GENOMIC DNA]</scope>
    <source>
        <strain evidence="3">16-00174</strain>
    </source>
</reference>
<accession>A0A5M9H3S1</accession>
<reference evidence="1 5" key="2">
    <citation type="submission" date="2019-09" db="EMBL/GenBank/DDBJ databases">
        <authorList>
            <person name="Geng P."/>
            <person name="Wan X."/>
            <person name="Zhou G."/>
            <person name="Yuan Z."/>
            <person name="Hu X."/>
        </authorList>
    </citation>
    <scope>NUCLEOTIDE SEQUENCE [LARGE SCALE GENOMIC DNA]</scope>
    <source>
        <strain evidence="1 5">EFR-4</strain>
    </source>
</reference>
<sequence length="60" mass="6779">MVNNKLEININVDTFETLKQIKEVTEATNEFGAILEKQTVSPILKVTTLTYVKDQVQAIL</sequence>
<organism evidence="1 5">
    <name type="scientific">Bacillus paranthracis</name>
    <dbReference type="NCBI Taxonomy" id="2026186"/>
    <lineage>
        <taxon>Bacteria</taxon>
        <taxon>Bacillati</taxon>
        <taxon>Bacillota</taxon>
        <taxon>Bacilli</taxon>
        <taxon>Bacillales</taxon>
        <taxon>Bacillaceae</taxon>
        <taxon>Bacillus</taxon>
        <taxon>Bacillus cereus group</taxon>
    </lineage>
</organism>
<dbReference type="Proteomes" id="UP001221338">
    <property type="component" value="Unassembled WGS sequence"/>
</dbReference>
<reference evidence="2 6" key="3">
    <citation type="submission" date="2023-03" db="EMBL/GenBank/DDBJ databases">
        <title>Genetic diversity of Bacillus cereus sensu lato isolates from Slovenia.</title>
        <authorList>
            <person name="Abdelli M."/>
        </authorList>
    </citation>
    <scope>NUCLEOTIDE SEQUENCE [LARGE SCALE GENOMIC DNA]</scope>
    <source>
        <strain evidence="2 6">SIBC61B</strain>
    </source>
</reference>
<keyword evidence="6" id="KW-1185">Reference proteome</keyword>
<dbReference type="EMBL" id="VXCE01000001">
    <property type="protein sequence ID" value="KAA8480929.1"/>
    <property type="molecule type" value="Genomic_DNA"/>
</dbReference>
<evidence type="ECO:0000313" key="4">
    <source>
        <dbReference type="Proteomes" id="UP000194422"/>
    </source>
</evidence>
<dbReference type="RefSeq" id="WP_002080549.1">
    <property type="nucleotide sequence ID" value="NZ_CP040880.1"/>
</dbReference>
<dbReference type="Proteomes" id="UP000325411">
    <property type="component" value="Unassembled WGS sequence"/>
</dbReference>
<dbReference type="Proteomes" id="UP000194422">
    <property type="component" value="Unassembled WGS sequence"/>
</dbReference>
<dbReference type="AlphaFoldDB" id="A0A5M9H3S1"/>
<evidence type="ECO:0000313" key="5">
    <source>
        <dbReference type="Proteomes" id="UP000325411"/>
    </source>
</evidence>
<dbReference type="EMBL" id="FWYW01000092">
    <property type="protein sequence ID" value="SME35769.1"/>
    <property type="molecule type" value="Genomic_DNA"/>
</dbReference>
<evidence type="ECO:0000313" key="1">
    <source>
        <dbReference type="EMBL" id="KAA8480929.1"/>
    </source>
</evidence>
<evidence type="ECO:0000313" key="6">
    <source>
        <dbReference type="Proteomes" id="UP001221338"/>
    </source>
</evidence>
<evidence type="ECO:0000313" key="2">
    <source>
        <dbReference type="EMBL" id="MDG0943022.1"/>
    </source>
</evidence>
<evidence type="ECO:0000313" key="3">
    <source>
        <dbReference type="EMBL" id="SME35769.1"/>
    </source>
</evidence>
<gene>
    <name evidence="3" type="ORF">BACERE00174_04901</name>
    <name evidence="1" type="ORF">FYW06_03705</name>
    <name evidence="2" type="ORF">P6U22_17685</name>
</gene>
<dbReference type="EMBL" id="JARPRV010000010">
    <property type="protein sequence ID" value="MDG0943022.1"/>
    <property type="molecule type" value="Genomic_DNA"/>
</dbReference>
<comment type="caution">
    <text evidence="1">The sequence shown here is derived from an EMBL/GenBank/DDBJ whole genome shotgun (WGS) entry which is preliminary data.</text>
</comment>
<protein>
    <submittedName>
        <fullName evidence="1">Uncharacterized protein</fullName>
    </submittedName>
</protein>
<name>A0A5M9H3S1_9BACI</name>